<dbReference type="Pfam" id="PF11536">
    <property type="entry name" value="DUF3226"/>
    <property type="match status" value="1"/>
</dbReference>
<gene>
    <name evidence="1" type="ORF">CP500_013695</name>
</gene>
<dbReference type="Proteomes" id="UP000226442">
    <property type="component" value="Unassembled WGS sequence"/>
</dbReference>
<dbReference type="EMBL" id="NXIB02000074">
    <property type="protein sequence ID" value="PHX54884.1"/>
    <property type="molecule type" value="Genomic_DNA"/>
</dbReference>
<keyword evidence="2" id="KW-1185">Reference proteome</keyword>
<reference evidence="1" key="1">
    <citation type="submission" date="2017-10" db="EMBL/GenBank/DDBJ databases">
        <title>Draft genome sequence of the planktic cyanobacteria Tychonema bourrellyi isolated from alpine lentic freshwater.</title>
        <authorList>
            <person name="Tett A."/>
            <person name="Armanini F."/>
            <person name="Asnicar F."/>
            <person name="Boscaini A."/>
            <person name="Pasolli E."/>
            <person name="Zolfo M."/>
            <person name="Donati C."/>
            <person name="Salmaso N."/>
            <person name="Segata N."/>
        </authorList>
    </citation>
    <scope>NUCLEOTIDE SEQUENCE</scope>
    <source>
        <strain evidence="1">FEM_GT703</strain>
    </source>
</reference>
<accession>A0A2G4EZE7</accession>
<comment type="caution">
    <text evidence="1">The sequence shown here is derived from an EMBL/GenBank/DDBJ whole genome shotgun (WGS) entry which is preliminary data.</text>
</comment>
<dbReference type="AlphaFoldDB" id="A0A2G4EZE7"/>
<sequence length="269" mass="30529">MKYAIIGVEGPHDQAFTGKVLKLLGFKDFREEWNKLDKLTRLDMSKELESKFDKFWHKFIPRYPKQGDLYKRLDMPSILFNDTVSVVIYAGEGSNLVINLDDILSNNSEYQTNLSAFGIVTDCDNKSNLNKIVSEYTNKFRNYFPDLPDRAGVVNSNSPRTGIYILPDNASPGVLDTLLCECGEIAYPAYMEKASSYLDRFSESEMQSLKWKNFDREKALVATIVSVLKPGKTNTTSIADNNWVSEKTQQQVPALANFIDFLSQLLEVS</sequence>
<dbReference type="OrthoDB" id="5517842at2"/>
<evidence type="ECO:0008006" key="3">
    <source>
        <dbReference type="Google" id="ProtNLM"/>
    </source>
</evidence>
<evidence type="ECO:0000313" key="2">
    <source>
        <dbReference type="Proteomes" id="UP000226442"/>
    </source>
</evidence>
<dbReference type="InterPro" id="IPR024508">
    <property type="entry name" value="DUF3226"/>
</dbReference>
<proteinExistence type="predicted"/>
<name>A0A2G4EZE7_9CYAN</name>
<evidence type="ECO:0000313" key="1">
    <source>
        <dbReference type="EMBL" id="PHX54884.1"/>
    </source>
</evidence>
<organism evidence="1 2">
    <name type="scientific">Tychonema bourrellyi FEM_GT703</name>
    <dbReference type="NCBI Taxonomy" id="2040638"/>
    <lineage>
        <taxon>Bacteria</taxon>
        <taxon>Bacillati</taxon>
        <taxon>Cyanobacteriota</taxon>
        <taxon>Cyanophyceae</taxon>
        <taxon>Oscillatoriophycideae</taxon>
        <taxon>Oscillatoriales</taxon>
        <taxon>Microcoleaceae</taxon>
        <taxon>Tychonema</taxon>
    </lineage>
</organism>
<protein>
    <recommendedName>
        <fullName evidence="3">DUF3226 domain-containing protein</fullName>
    </recommendedName>
</protein>
<dbReference type="RefSeq" id="WP_096831791.1">
    <property type="nucleotide sequence ID" value="NZ_NXIB02000074.1"/>
</dbReference>